<proteinExistence type="predicted"/>
<dbReference type="Gene3D" id="3.20.20.210">
    <property type="match status" value="1"/>
</dbReference>
<sequence length="326" mass="34972">MANPMKFRADHVGKLVVPRRLQQAREQLDAGTLSQAFYDELAAEAAAAAVAMQIELRVDVVTSGGLRAAAPGAWIPADEVRFLYEHTRKPYSWPFKICLPAPSLLAWRSLSAGTASPRDLAGVANQAVSGLSDTVAALIADKTPYVQVDSGAAYDWLAQPEAQAMLQDGGQSADAVFEALRQADAAVFAEQAQPRDTTLALRLGRTGDGGSWLLRTASAPRIGKLFDGLAIDRVVLDLGGRVRDFSPLAQLPMPLTVVLGLIEANADTLEDTEAVLETLDAADAVLGQHRLALGTDKDFASATEEMQRRKLDLLQGCAHRYWGIEI</sequence>
<dbReference type="SUPFAM" id="SSF51726">
    <property type="entry name" value="UROD/MetE-like"/>
    <property type="match status" value="1"/>
</dbReference>
<evidence type="ECO:0000313" key="1">
    <source>
        <dbReference type="EMBL" id="VCU70426.1"/>
    </source>
</evidence>
<keyword evidence="1" id="KW-0489">Methyltransferase</keyword>
<dbReference type="InterPro" id="IPR038071">
    <property type="entry name" value="UROD/MetE-like_sf"/>
</dbReference>
<dbReference type="PANTHER" id="PTHR43844">
    <property type="entry name" value="METHIONINE SYNTHASE"/>
    <property type="match status" value="1"/>
</dbReference>
<organism evidence="1 2">
    <name type="scientific">Pigmentiphaga humi</name>
    <dbReference type="NCBI Taxonomy" id="2478468"/>
    <lineage>
        <taxon>Bacteria</taxon>
        <taxon>Pseudomonadati</taxon>
        <taxon>Pseudomonadota</taxon>
        <taxon>Betaproteobacteria</taxon>
        <taxon>Burkholderiales</taxon>
        <taxon>Alcaligenaceae</taxon>
        <taxon>Pigmentiphaga</taxon>
    </lineage>
</organism>
<dbReference type="EMBL" id="UWPJ01000018">
    <property type="protein sequence ID" value="VCU70426.1"/>
    <property type="molecule type" value="Genomic_DNA"/>
</dbReference>
<evidence type="ECO:0000313" key="2">
    <source>
        <dbReference type="Proteomes" id="UP000277294"/>
    </source>
</evidence>
<dbReference type="GO" id="GO:0032259">
    <property type="term" value="P:methylation"/>
    <property type="evidence" value="ECO:0007669"/>
    <property type="project" value="UniProtKB-KW"/>
</dbReference>
<dbReference type="PANTHER" id="PTHR43844:SF1">
    <property type="entry name" value="METHIONINE SYNTHASE"/>
    <property type="match status" value="1"/>
</dbReference>
<dbReference type="AlphaFoldDB" id="A0A3P4B4H3"/>
<gene>
    <name evidence="1" type="ORF">PIGHUM_02498</name>
</gene>
<protein>
    <submittedName>
        <fullName evidence="1">5-methyltetrahydropteroyltriglutamate--homocysteine methyltransferase</fullName>
    </submittedName>
</protein>
<dbReference type="OrthoDB" id="6430685at2"/>
<keyword evidence="1" id="KW-0808">Transferase</keyword>
<dbReference type="GO" id="GO:0008168">
    <property type="term" value="F:methyltransferase activity"/>
    <property type="evidence" value="ECO:0007669"/>
    <property type="project" value="UniProtKB-KW"/>
</dbReference>
<dbReference type="RefSeq" id="WP_124079932.1">
    <property type="nucleotide sequence ID" value="NZ_UWPJ01000018.1"/>
</dbReference>
<keyword evidence="2" id="KW-1185">Reference proteome</keyword>
<reference evidence="1 2" key="1">
    <citation type="submission" date="2018-10" db="EMBL/GenBank/DDBJ databases">
        <authorList>
            <person name="Criscuolo A."/>
        </authorList>
    </citation>
    <scope>NUCLEOTIDE SEQUENCE [LARGE SCALE GENOMIC DNA]</scope>
    <source>
        <strain evidence="1">DnA1</strain>
    </source>
</reference>
<accession>A0A3P4B4H3</accession>
<name>A0A3P4B4H3_9BURK</name>
<dbReference type="Proteomes" id="UP000277294">
    <property type="component" value="Unassembled WGS sequence"/>
</dbReference>